<dbReference type="SUPFAM" id="SSF57667">
    <property type="entry name" value="beta-beta-alpha zinc fingers"/>
    <property type="match status" value="1"/>
</dbReference>
<dbReference type="PANTHER" id="PTHR19818">
    <property type="entry name" value="ZINC FINGER PROTEIN ZIC AND GLI"/>
    <property type="match status" value="1"/>
</dbReference>
<keyword evidence="4" id="KW-0862">Zinc</keyword>
<evidence type="ECO:0000259" key="7">
    <source>
        <dbReference type="PROSITE" id="PS50157"/>
    </source>
</evidence>
<dbReference type="AlphaFoldDB" id="A0AAD4BMH6"/>
<gene>
    <name evidence="8" type="ORF">L210DRAFT_862342</name>
</gene>
<reference evidence="8" key="1">
    <citation type="submission" date="2019-10" db="EMBL/GenBank/DDBJ databases">
        <authorList>
            <consortium name="DOE Joint Genome Institute"/>
            <person name="Kuo A."/>
            <person name="Miyauchi S."/>
            <person name="Kiss E."/>
            <person name="Drula E."/>
            <person name="Kohler A."/>
            <person name="Sanchez-Garcia M."/>
            <person name="Andreopoulos B."/>
            <person name="Barry K.W."/>
            <person name="Bonito G."/>
            <person name="Buee M."/>
            <person name="Carver A."/>
            <person name="Chen C."/>
            <person name="Cichocki N."/>
            <person name="Clum A."/>
            <person name="Culley D."/>
            <person name="Crous P.W."/>
            <person name="Fauchery L."/>
            <person name="Girlanda M."/>
            <person name="Hayes R."/>
            <person name="Keri Z."/>
            <person name="LaButti K."/>
            <person name="Lipzen A."/>
            <person name="Lombard V."/>
            <person name="Magnuson J."/>
            <person name="Maillard F."/>
            <person name="Morin E."/>
            <person name="Murat C."/>
            <person name="Nolan M."/>
            <person name="Ohm R."/>
            <person name="Pangilinan J."/>
            <person name="Pereira M."/>
            <person name="Perotto S."/>
            <person name="Peter M."/>
            <person name="Riley R."/>
            <person name="Sitrit Y."/>
            <person name="Stielow B."/>
            <person name="Szollosi G."/>
            <person name="Zifcakova L."/>
            <person name="Stursova M."/>
            <person name="Spatafora J.W."/>
            <person name="Tedersoo L."/>
            <person name="Vaario L.-M."/>
            <person name="Yamada A."/>
            <person name="Yan M."/>
            <person name="Wang P."/>
            <person name="Xu J."/>
            <person name="Bruns T."/>
            <person name="Baldrian P."/>
            <person name="Vilgalys R."/>
            <person name="Henrissat B."/>
            <person name="Grigoriev I.V."/>
            <person name="Hibbett D."/>
            <person name="Nagy L.G."/>
            <person name="Martin F.M."/>
        </authorList>
    </citation>
    <scope>NUCLEOTIDE SEQUENCE</scope>
    <source>
        <strain evidence="8">BED1</strain>
    </source>
</reference>
<evidence type="ECO:0000256" key="3">
    <source>
        <dbReference type="ARBA" id="ARBA00022771"/>
    </source>
</evidence>
<dbReference type="InterPro" id="IPR036236">
    <property type="entry name" value="Znf_C2H2_sf"/>
</dbReference>
<feature type="domain" description="C2H2-type" evidence="7">
    <location>
        <begin position="94"/>
        <end position="121"/>
    </location>
</feature>
<evidence type="ECO:0000256" key="1">
    <source>
        <dbReference type="ARBA" id="ARBA00022723"/>
    </source>
</evidence>
<dbReference type="GO" id="GO:0005634">
    <property type="term" value="C:nucleus"/>
    <property type="evidence" value="ECO:0007669"/>
    <property type="project" value="UniProtKB-ARBA"/>
</dbReference>
<dbReference type="GO" id="GO:0008270">
    <property type="term" value="F:zinc ion binding"/>
    <property type="evidence" value="ECO:0007669"/>
    <property type="project" value="UniProtKB-KW"/>
</dbReference>
<dbReference type="GO" id="GO:0045944">
    <property type="term" value="P:positive regulation of transcription by RNA polymerase II"/>
    <property type="evidence" value="ECO:0007669"/>
    <property type="project" value="UniProtKB-ARBA"/>
</dbReference>
<protein>
    <recommendedName>
        <fullName evidence="7">C2H2-type domain-containing protein</fullName>
    </recommendedName>
</protein>
<name>A0AAD4BMH6_BOLED</name>
<reference evidence="8" key="2">
    <citation type="journal article" date="2020" name="Nat. Commun.">
        <title>Large-scale genome sequencing of mycorrhizal fungi provides insights into the early evolution of symbiotic traits.</title>
        <authorList>
            <person name="Miyauchi S."/>
            <person name="Kiss E."/>
            <person name="Kuo A."/>
            <person name="Drula E."/>
            <person name="Kohler A."/>
            <person name="Sanchez-Garcia M."/>
            <person name="Morin E."/>
            <person name="Andreopoulos B."/>
            <person name="Barry K.W."/>
            <person name="Bonito G."/>
            <person name="Buee M."/>
            <person name="Carver A."/>
            <person name="Chen C."/>
            <person name="Cichocki N."/>
            <person name="Clum A."/>
            <person name="Culley D."/>
            <person name="Crous P.W."/>
            <person name="Fauchery L."/>
            <person name="Girlanda M."/>
            <person name="Hayes R.D."/>
            <person name="Keri Z."/>
            <person name="LaButti K."/>
            <person name="Lipzen A."/>
            <person name="Lombard V."/>
            <person name="Magnuson J."/>
            <person name="Maillard F."/>
            <person name="Murat C."/>
            <person name="Nolan M."/>
            <person name="Ohm R.A."/>
            <person name="Pangilinan J."/>
            <person name="Pereira M.F."/>
            <person name="Perotto S."/>
            <person name="Peter M."/>
            <person name="Pfister S."/>
            <person name="Riley R."/>
            <person name="Sitrit Y."/>
            <person name="Stielow J.B."/>
            <person name="Szollosi G."/>
            <person name="Zifcakova L."/>
            <person name="Stursova M."/>
            <person name="Spatafora J.W."/>
            <person name="Tedersoo L."/>
            <person name="Vaario L.M."/>
            <person name="Yamada A."/>
            <person name="Yan M."/>
            <person name="Wang P."/>
            <person name="Xu J."/>
            <person name="Bruns T."/>
            <person name="Baldrian P."/>
            <person name="Vilgalys R."/>
            <person name="Dunand C."/>
            <person name="Henrissat B."/>
            <person name="Grigoriev I.V."/>
            <person name="Hibbett D."/>
            <person name="Nagy L.G."/>
            <person name="Martin F.M."/>
        </authorList>
    </citation>
    <scope>NUCLEOTIDE SEQUENCE</scope>
    <source>
        <strain evidence="8">BED1</strain>
    </source>
</reference>
<dbReference type="PANTHER" id="PTHR19818:SF139">
    <property type="entry name" value="PAIR-RULE PROTEIN ODD-PAIRED"/>
    <property type="match status" value="1"/>
</dbReference>
<dbReference type="PROSITE" id="PS50157">
    <property type="entry name" value="ZINC_FINGER_C2H2_2"/>
    <property type="match status" value="1"/>
</dbReference>
<proteinExistence type="predicted"/>
<organism evidence="8 9">
    <name type="scientific">Boletus edulis BED1</name>
    <dbReference type="NCBI Taxonomy" id="1328754"/>
    <lineage>
        <taxon>Eukaryota</taxon>
        <taxon>Fungi</taxon>
        <taxon>Dikarya</taxon>
        <taxon>Basidiomycota</taxon>
        <taxon>Agaricomycotina</taxon>
        <taxon>Agaricomycetes</taxon>
        <taxon>Agaricomycetidae</taxon>
        <taxon>Boletales</taxon>
        <taxon>Boletineae</taxon>
        <taxon>Boletaceae</taxon>
        <taxon>Boletoideae</taxon>
        <taxon>Boletus</taxon>
    </lineage>
</organism>
<evidence type="ECO:0000313" key="8">
    <source>
        <dbReference type="EMBL" id="KAF8434563.1"/>
    </source>
</evidence>
<evidence type="ECO:0000256" key="2">
    <source>
        <dbReference type="ARBA" id="ARBA00022737"/>
    </source>
</evidence>
<sequence>MNDATPTQLADPPPSSFPNSGLFELEDFAELSHLTTIDQPYLTGHDYSVFPSGPLCPPTHHRSKSAPPSPHRGPVASRAMLEANDWHRQHPAKFECEDCKQTFTAQFSLRRHQQSHTGERPFACGISGCTQRFYNSSDCKRHEKSRKRHKHLVMQ</sequence>
<dbReference type="GO" id="GO:0000981">
    <property type="term" value="F:DNA-binding transcription factor activity, RNA polymerase II-specific"/>
    <property type="evidence" value="ECO:0007669"/>
    <property type="project" value="TreeGrafter"/>
</dbReference>
<dbReference type="EMBL" id="WHUW01000028">
    <property type="protein sequence ID" value="KAF8434563.1"/>
    <property type="molecule type" value="Genomic_DNA"/>
</dbReference>
<comment type="caution">
    <text evidence="8">The sequence shown here is derived from an EMBL/GenBank/DDBJ whole genome shotgun (WGS) entry which is preliminary data.</text>
</comment>
<feature type="region of interest" description="Disordered" evidence="6">
    <location>
        <begin position="53"/>
        <end position="75"/>
    </location>
</feature>
<evidence type="ECO:0000256" key="5">
    <source>
        <dbReference type="PROSITE-ProRule" id="PRU00042"/>
    </source>
</evidence>
<keyword evidence="2" id="KW-0677">Repeat</keyword>
<feature type="region of interest" description="Disordered" evidence="6">
    <location>
        <begin position="1"/>
        <end position="21"/>
    </location>
</feature>
<evidence type="ECO:0000256" key="6">
    <source>
        <dbReference type="SAM" id="MobiDB-lite"/>
    </source>
</evidence>
<dbReference type="InterPro" id="IPR013087">
    <property type="entry name" value="Znf_C2H2_type"/>
</dbReference>
<keyword evidence="3 5" id="KW-0863">Zinc-finger</keyword>
<keyword evidence="1" id="KW-0479">Metal-binding</keyword>
<dbReference type="Gene3D" id="3.30.160.60">
    <property type="entry name" value="Classic Zinc Finger"/>
    <property type="match status" value="2"/>
</dbReference>
<dbReference type="SMART" id="SM00355">
    <property type="entry name" value="ZnF_C2H2"/>
    <property type="match status" value="2"/>
</dbReference>
<evidence type="ECO:0000256" key="4">
    <source>
        <dbReference type="ARBA" id="ARBA00022833"/>
    </source>
</evidence>
<dbReference type="PROSITE" id="PS00028">
    <property type="entry name" value="ZINC_FINGER_C2H2_1"/>
    <property type="match status" value="1"/>
</dbReference>
<evidence type="ECO:0000313" key="9">
    <source>
        <dbReference type="Proteomes" id="UP001194468"/>
    </source>
</evidence>
<keyword evidence="9" id="KW-1185">Reference proteome</keyword>
<accession>A0AAD4BMH6</accession>
<dbReference type="GO" id="GO:0000978">
    <property type="term" value="F:RNA polymerase II cis-regulatory region sequence-specific DNA binding"/>
    <property type="evidence" value="ECO:0007669"/>
    <property type="project" value="TreeGrafter"/>
</dbReference>
<dbReference type="Proteomes" id="UP001194468">
    <property type="component" value="Unassembled WGS sequence"/>
</dbReference>
<dbReference type="InterPro" id="IPR050329">
    <property type="entry name" value="GLI_C2H2-zinc-finger"/>
</dbReference>